<organism evidence="3 4">
    <name type="scientific">Mycetocola miduiensis</name>
    <dbReference type="NCBI Taxonomy" id="995034"/>
    <lineage>
        <taxon>Bacteria</taxon>
        <taxon>Bacillati</taxon>
        <taxon>Actinomycetota</taxon>
        <taxon>Actinomycetes</taxon>
        <taxon>Micrococcales</taxon>
        <taxon>Microbacteriaceae</taxon>
        <taxon>Mycetocola</taxon>
    </lineage>
</organism>
<dbReference type="SUPFAM" id="SSF51735">
    <property type="entry name" value="NAD(P)-binding Rossmann-fold domains"/>
    <property type="match status" value="1"/>
</dbReference>
<dbReference type="Pfam" id="PF13561">
    <property type="entry name" value="adh_short_C2"/>
    <property type="match status" value="1"/>
</dbReference>
<dbReference type="PANTHER" id="PTHR42760:SF133">
    <property type="entry name" value="3-OXOACYL-[ACYL-CARRIER-PROTEIN] REDUCTASE"/>
    <property type="match status" value="1"/>
</dbReference>
<dbReference type="PANTHER" id="PTHR42760">
    <property type="entry name" value="SHORT-CHAIN DEHYDROGENASES/REDUCTASES FAMILY MEMBER"/>
    <property type="match status" value="1"/>
</dbReference>
<sequence>MKTLEFVSSRMEDRVVLVTGAGNGIGRACAIRLAQEGARVVVADLDGDAARSVAGELPRPETHLPLQLDVTSTESVNNAVSESVLHFGRLDVLVNVAGGDVGHPSFEDTDDTTWEEMLNLNLLGAMRCCRAAVAHLKASTHDPAIVTVGSVNAQIAFGSEPYSTAKAGLSALMRNLAASLAPDGIRVNTVEPATTRTRVWDPQPGGADRLRPFYPLGRVGEPADIAAAVAFLASSDAAWITGHVLPVDGGLLHASSPLGGGPGDQQRDGAAD</sequence>
<dbReference type="FunFam" id="3.40.50.720:FF:000084">
    <property type="entry name" value="Short-chain dehydrogenase reductase"/>
    <property type="match status" value="1"/>
</dbReference>
<protein>
    <submittedName>
        <fullName evidence="3">NAD(P)-dependent dehydrogenase, short-chain alcohol dehydrogenase family</fullName>
    </submittedName>
</protein>
<dbReference type="Proteomes" id="UP000198867">
    <property type="component" value="Unassembled WGS sequence"/>
</dbReference>
<evidence type="ECO:0000256" key="1">
    <source>
        <dbReference type="ARBA" id="ARBA00006484"/>
    </source>
</evidence>
<dbReference type="PRINTS" id="PR00081">
    <property type="entry name" value="GDHRDH"/>
</dbReference>
<comment type="similarity">
    <text evidence="1">Belongs to the short-chain dehydrogenases/reductases (SDR) family.</text>
</comment>
<dbReference type="AlphaFoldDB" id="A0A1I4YM72"/>
<dbReference type="InterPro" id="IPR002347">
    <property type="entry name" value="SDR_fam"/>
</dbReference>
<reference evidence="4" key="1">
    <citation type="submission" date="2016-10" db="EMBL/GenBank/DDBJ databases">
        <authorList>
            <person name="Varghese N."/>
            <person name="Submissions S."/>
        </authorList>
    </citation>
    <scope>NUCLEOTIDE SEQUENCE [LARGE SCALE GENOMIC DNA]</scope>
    <source>
        <strain evidence="4">CGMCC 1.11101</strain>
    </source>
</reference>
<evidence type="ECO:0000313" key="3">
    <source>
        <dbReference type="EMBL" id="SFN38689.1"/>
    </source>
</evidence>
<dbReference type="EMBL" id="FOVM01000001">
    <property type="protein sequence ID" value="SFN38689.1"/>
    <property type="molecule type" value="Genomic_DNA"/>
</dbReference>
<keyword evidence="2" id="KW-0560">Oxidoreductase</keyword>
<keyword evidence="4" id="KW-1185">Reference proteome</keyword>
<accession>A0A1I4YM72</accession>
<dbReference type="PRINTS" id="PR00080">
    <property type="entry name" value="SDRFAMILY"/>
</dbReference>
<dbReference type="InterPro" id="IPR036291">
    <property type="entry name" value="NAD(P)-bd_dom_sf"/>
</dbReference>
<gene>
    <name evidence="3" type="ORF">SAMN05216219_0320</name>
</gene>
<evidence type="ECO:0000313" key="4">
    <source>
        <dbReference type="Proteomes" id="UP000198867"/>
    </source>
</evidence>
<name>A0A1I4YM72_9MICO</name>
<dbReference type="OrthoDB" id="4350228at2"/>
<dbReference type="GO" id="GO:0016616">
    <property type="term" value="F:oxidoreductase activity, acting on the CH-OH group of donors, NAD or NADP as acceptor"/>
    <property type="evidence" value="ECO:0007669"/>
    <property type="project" value="TreeGrafter"/>
</dbReference>
<dbReference type="CDD" id="cd05233">
    <property type="entry name" value="SDR_c"/>
    <property type="match status" value="1"/>
</dbReference>
<evidence type="ECO:0000256" key="2">
    <source>
        <dbReference type="ARBA" id="ARBA00023002"/>
    </source>
</evidence>
<dbReference type="Gene3D" id="3.40.50.720">
    <property type="entry name" value="NAD(P)-binding Rossmann-like Domain"/>
    <property type="match status" value="1"/>
</dbReference>
<dbReference type="STRING" id="995034.SAMN05216219_0320"/>
<dbReference type="RefSeq" id="WP_090708213.1">
    <property type="nucleotide sequence ID" value="NZ_FOVM01000001.1"/>
</dbReference>
<proteinExistence type="inferred from homology"/>